<dbReference type="SUPFAM" id="SSF53850">
    <property type="entry name" value="Periplasmic binding protein-like II"/>
    <property type="match status" value="1"/>
</dbReference>
<keyword evidence="5" id="KW-1185">Reference proteome</keyword>
<protein>
    <submittedName>
        <fullName evidence="4">Ectoine/hydroxyectoine ABC transporter substrate-binding protein EhuB</fullName>
    </submittedName>
</protein>
<dbReference type="PANTHER" id="PTHR35936:SF17">
    <property type="entry name" value="ARGININE-BINDING EXTRACELLULAR PROTEIN ARTP"/>
    <property type="match status" value="1"/>
</dbReference>
<dbReference type="InterPro" id="IPR001638">
    <property type="entry name" value="Solute-binding_3/MltF_N"/>
</dbReference>
<comment type="caution">
    <text evidence="4">The sequence shown here is derived from an EMBL/GenBank/DDBJ whole genome shotgun (WGS) entry which is preliminary data.</text>
</comment>
<dbReference type="Pfam" id="PF00497">
    <property type="entry name" value="SBP_bac_3"/>
    <property type="match status" value="1"/>
</dbReference>
<proteinExistence type="inferred from homology"/>
<accession>A0ABQ1GDL5</accession>
<evidence type="ECO:0000313" key="4">
    <source>
        <dbReference type="EMBL" id="GGA41594.1"/>
    </source>
</evidence>
<keyword evidence="2" id="KW-0732">Signal</keyword>
<dbReference type="Gene3D" id="3.40.190.10">
    <property type="entry name" value="Periplasmic binding protein-like II"/>
    <property type="match status" value="2"/>
</dbReference>
<evidence type="ECO:0000256" key="1">
    <source>
        <dbReference type="ARBA" id="ARBA00010333"/>
    </source>
</evidence>
<reference evidence="5" key="1">
    <citation type="journal article" date="2019" name="Int. J. Syst. Evol. Microbiol.">
        <title>The Global Catalogue of Microorganisms (GCM) 10K type strain sequencing project: providing services to taxonomists for standard genome sequencing and annotation.</title>
        <authorList>
            <consortium name="The Broad Institute Genomics Platform"/>
            <consortium name="The Broad Institute Genome Sequencing Center for Infectious Disease"/>
            <person name="Wu L."/>
            <person name="Ma J."/>
        </authorList>
    </citation>
    <scope>NUCLEOTIDE SEQUENCE [LARGE SCALE GENOMIC DNA]</scope>
    <source>
        <strain evidence="5">CGMCC 1.15439</strain>
    </source>
</reference>
<evidence type="ECO:0000259" key="3">
    <source>
        <dbReference type="SMART" id="SM00062"/>
    </source>
</evidence>
<sequence>MKITIAYIEEPPFGWTGHDGLPTGADVELAEVVLRAIGYTQIHCQRVTFEELLPGAAGGRWNMNVPIFITTERSETVDFSAPVWAAGDGFVVAADNPKGLDSYAAVARREDARLGVIPGTVQQASALEAGVRDTQIFPFARQDEAIEALLVGRIDAYAATALGNRAIADRVGHDRVAAVANVAGASAPLGAFSFSKNNTVLRDAVNAELHRYLGSADHRQRMATYGFTNDEIDPVLTR</sequence>
<feature type="domain" description="Solute-binding protein family 3/N-terminal" evidence="3">
    <location>
        <begin position="2"/>
        <end position="229"/>
    </location>
</feature>
<dbReference type="PANTHER" id="PTHR35936">
    <property type="entry name" value="MEMBRANE-BOUND LYTIC MUREIN TRANSGLYCOSYLASE F"/>
    <property type="match status" value="1"/>
</dbReference>
<dbReference type="SMART" id="SM00062">
    <property type="entry name" value="PBPb"/>
    <property type="match status" value="1"/>
</dbReference>
<dbReference type="EMBL" id="BMJA01000003">
    <property type="protein sequence ID" value="GGA41594.1"/>
    <property type="molecule type" value="Genomic_DNA"/>
</dbReference>
<gene>
    <name evidence="4" type="ORF">GCM10010981_33260</name>
</gene>
<evidence type="ECO:0000256" key="2">
    <source>
        <dbReference type="ARBA" id="ARBA00022729"/>
    </source>
</evidence>
<name>A0ABQ1GDL5_9GAMM</name>
<evidence type="ECO:0000313" key="5">
    <source>
        <dbReference type="Proteomes" id="UP000620046"/>
    </source>
</evidence>
<dbReference type="Proteomes" id="UP000620046">
    <property type="component" value="Unassembled WGS sequence"/>
</dbReference>
<comment type="similarity">
    <text evidence="1">Belongs to the bacterial solute-binding protein 3 family.</text>
</comment>
<organism evidence="4 5">
    <name type="scientific">Dyella nitratireducens</name>
    <dbReference type="NCBI Taxonomy" id="1849580"/>
    <lineage>
        <taxon>Bacteria</taxon>
        <taxon>Pseudomonadati</taxon>
        <taxon>Pseudomonadota</taxon>
        <taxon>Gammaproteobacteria</taxon>
        <taxon>Lysobacterales</taxon>
        <taxon>Rhodanobacteraceae</taxon>
        <taxon>Dyella</taxon>
    </lineage>
</organism>
<dbReference type="RefSeq" id="WP_188795875.1">
    <property type="nucleotide sequence ID" value="NZ_BMJA01000003.1"/>
</dbReference>